<dbReference type="InterPro" id="IPR028081">
    <property type="entry name" value="Leu-bd"/>
</dbReference>
<feature type="chain" id="PRO_5019204984" description="Leucine-binding protein domain-containing protein" evidence="3">
    <location>
        <begin position="30"/>
        <end position="409"/>
    </location>
</feature>
<gene>
    <name evidence="5" type="ORF">CHR53_26315</name>
</gene>
<sequence>MKNWMKKITVMTMSSLLLLGLAGCNGKEASSKNGDVKEVVVGVLYPTSGSLARLGGAALKAVELAAEDINEAGGIKSLGGAKVKLEIVDPGEKPETAKSATERVIQNKKVSAITGDYNSSLSLVTSEVAERAKVPFVTASVSDTLTSRGMKYIFQVSPKGSMFGESQVKFAKEYIVDKLGKKPKVAIVFEETSYGTSTSEGLKKTAEKMGLDVALYEPYSANFADASPLVNKIKSSGAEILFPVSYLQDAILIQKTIKKFDVDIITVGGGAGYLMPEFIGELGEAGEGVLSVASWNMDVNKNGVKDINKRYKEKNGEFITEHSGEAYSAMWTIAHAIEKAASADPEKIKEALATLKLEEGTPGNIMPGGDIEFDKTGWNKNVHPVIIQWQNGIPATIYPAEDAKSEFKH</sequence>
<organism evidence="5 6">
    <name type="scientific">Neobacillus mesonae</name>
    <dbReference type="NCBI Taxonomy" id="1193713"/>
    <lineage>
        <taxon>Bacteria</taxon>
        <taxon>Bacillati</taxon>
        <taxon>Bacillota</taxon>
        <taxon>Bacilli</taxon>
        <taxon>Bacillales</taxon>
        <taxon>Bacillaceae</taxon>
        <taxon>Neobacillus</taxon>
    </lineage>
</organism>
<dbReference type="EMBL" id="CP022572">
    <property type="protein sequence ID" value="AZU64460.1"/>
    <property type="molecule type" value="Genomic_DNA"/>
</dbReference>
<name>A0A3T0I550_9BACI</name>
<keyword evidence="6" id="KW-1185">Reference proteome</keyword>
<dbReference type="Gene3D" id="3.40.50.2300">
    <property type="match status" value="2"/>
</dbReference>
<keyword evidence="2 3" id="KW-0732">Signal</keyword>
<evidence type="ECO:0000259" key="4">
    <source>
        <dbReference type="Pfam" id="PF13458"/>
    </source>
</evidence>
<feature type="signal peptide" evidence="3">
    <location>
        <begin position="1"/>
        <end position="29"/>
    </location>
</feature>
<protein>
    <recommendedName>
        <fullName evidence="4">Leucine-binding protein domain-containing protein</fullName>
    </recommendedName>
</protein>
<dbReference type="KEGG" id="nmk:CHR53_26315"/>
<dbReference type="RefSeq" id="WP_127489210.1">
    <property type="nucleotide sequence ID" value="NZ_CP022572.1"/>
</dbReference>
<reference evidence="5 6" key="1">
    <citation type="submission" date="2017-07" db="EMBL/GenBank/DDBJ databases">
        <title>The complete genome sequence of Bacillus mesonae strain H20-5, an efficient strain improving plant abiotic stress resistance.</title>
        <authorList>
            <person name="Kim S.Y."/>
            <person name="Song H."/>
            <person name="Sang M.K."/>
            <person name="Weon H.-Y."/>
            <person name="Song J."/>
        </authorList>
    </citation>
    <scope>NUCLEOTIDE SEQUENCE [LARGE SCALE GENOMIC DNA]</scope>
    <source>
        <strain evidence="5 6">H20-5</strain>
    </source>
</reference>
<dbReference type="SUPFAM" id="SSF53822">
    <property type="entry name" value="Periplasmic binding protein-like I"/>
    <property type="match status" value="1"/>
</dbReference>
<evidence type="ECO:0000256" key="3">
    <source>
        <dbReference type="SAM" id="SignalP"/>
    </source>
</evidence>
<dbReference type="PANTHER" id="PTHR30483">
    <property type="entry name" value="LEUCINE-SPECIFIC-BINDING PROTEIN"/>
    <property type="match status" value="1"/>
</dbReference>
<feature type="domain" description="Leucine-binding protein" evidence="4">
    <location>
        <begin position="39"/>
        <end position="386"/>
    </location>
</feature>
<dbReference type="PROSITE" id="PS51257">
    <property type="entry name" value="PROKAR_LIPOPROTEIN"/>
    <property type="match status" value="1"/>
</dbReference>
<evidence type="ECO:0000313" key="6">
    <source>
        <dbReference type="Proteomes" id="UP000282892"/>
    </source>
</evidence>
<evidence type="ECO:0000256" key="2">
    <source>
        <dbReference type="ARBA" id="ARBA00022729"/>
    </source>
</evidence>
<dbReference type="InterPro" id="IPR028082">
    <property type="entry name" value="Peripla_BP_I"/>
</dbReference>
<dbReference type="Proteomes" id="UP000282892">
    <property type="component" value="Chromosome"/>
</dbReference>
<dbReference type="PRINTS" id="PR01176">
    <property type="entry name" value="GABABRECEPTR"/>
</dbReference>
<dbReference type="Pfam" id="PF13458">
    <property type="entry name" value="Peripla_BP_6"/>
    <property type="match status" value="1"/>
</dbReference>
<dbReference type="PANTHER" id="PTHR30483:SF37">
    <property type="entry name" value="ABC TRANSPORTER SUBSTRATE-BINDING PROTEIN"/>
    <property type="match status" value="1"/>
</dbReference>
<comment type="similarity">
    <text evidence="1">Belongs to the leucine-binding protein family.</text>
</comment>
<evidence type="ECO:0000256" key="1">
    <source>
        <dbReference type="ARBA" id="ARBA00010062"/>
    </source>
</evidence>
<evidence type="ECO:0000313" key="5">
    <source>
        <dbReference type="EMBL" id="AZU64460.1"/>
    </source>
</evidence>
<accession>A0A3T0I550</accession>
<dbReference type="CDD" id="cd06340">
    <property type="entry name" value="PBP1_ABC_ligand_binding-like"/>
    <property type="match status" value="1"/>
</dbReference>
<dbReference type="AlphaFoldDB" id="A0A3T0I550"/>
<dbReference type="OrthoDB" id="9783240at2"/>
<dbReference type="InterPro" id="IPR051010">
    <property type="entry name" value="BCAA_transport"/>
</dbReference>
<proteinExistence type="inferred from homology"/>